<feature type="compositionally biased region" description="Polar residues" evidence="1">
    <location>
        <begin position="79"/>
        <end position="88"/>
    </location>
</feature>
<reference evidence="3" key="1">
    <citation type="journal article" date="2023" name="Mol. Phylogenet. Evol.">
        <title>Genome-scale phylogeny and comparative genomics of the fungal order Sordariales.</title>
        <authorList>
            <person name="Hensen N."/>
            <person name="Bonometti L."/>
            <person name="Westerberg I."/>
            <person name="Brannstrom I.O."/>
            <person name="Guillou S."/>
            <person name="Cros-Aarteil S."/>
            <person name="Calhoun S."/>
            <person name="Haridas S."/>
            <person name="Kuo A."/>
            <person name="Mondo S."/>
            <person name="Pangilinan J."/>
            <person name="Riley R."/>
            <person name="LaButti K."/>
            <person name="Andreopoulos B."/>
            <person name="Lipzen A."/>
            <person name="Chen C."/>
            <person name="Yan M."/>
            <person name="Daum C."/>
            <person name="Ng V."/>
            <person name="Clum A."/>
            <person name="Steindorff A."/>
            <person name="Ohm R.A."/>
            <person name="Martin F."/>
            <person name="Silar P."/>
            <person name="Natvig D.O."/>
            <person name="Lalanne C."/>
            <person name="Gautier V."/>
            <person name="Ament-Velasquez S.L."/>
            <person name="Kruys A."/>
            <person name="Hutchinson M.I."/>
            <person name="Powell A.J."/>
            <person name="Barry K."/>
            <person name="Miller A.N."/>
            <person name="Grigoriev I.V."/>
            <person name="Debuchy R."/>
            <person name="Gladieux P."/>
            <person name="Hiltunen Thoren M."/>
            <person name="Johannesson H."/>
        </authorList>
    </citation>
    <scope>NUCLEOTIDE SEQUENCE</scope>
    <source>
        <strain evidence="3">CBS 232.78</strain>
    </source>
</reference>
<feature type="chain" id="PRO_5042288728" description="Secreted protein" evidence="2">
    <location>
        <begin position="18"/>
        <end position="126"/>
    </location>
</feature>
<evidence type="ECO:0000256" key="2">
    <source>
        <dbReference type="SAM" id="SignalP"/>
    </source>
</evidence>
<feature type="signal peptide" evidence="2">
    <location>
        <begin position="1"/>
        <end position="17"/>
    </location>
</feature>
<evidence type="ECO:0008006" key="5">
    <source>
        <dbReference type="Google" id="ProtNLM"/>
    </source>
</evidence>
<sequence length="126" mass="14189">MASLLLVSLLLRSRTATQDSNANSKLKVGDLTGKAENSMNKNDDRKKIADGIATLAANRLATLVSEVHQRRELRPALFTTGSRTTPWENRSKDGQWPEATRQKRSSPEPRQQQQHSRIQRLCSPRL</sequence>
<feature type="region of interest" description="Disordered" evidence="1">
    <location>
        <begin position="71"/>
        <end position="126"/>
    </location>
</feature>
<dbReference type="Proteomes" id="UP001285441">
    <property type="component" value="Unassembled WGS sequence"/>
</dbReference>
<keyword evidence="2" id="KW-0732">Signal</keyword>
<reference evidence="3" key="2">
    <citation type="submission" date="2023-06" db="EMBL/GenBank/DDBJ databases">
        <authorList>
            <consortium name="Lawrence Berkeley National Laboratory"/>
            <person name="Haridas S."/>
            <person name="Hensen N."/>
            <person name="Bonometti L."/>
            <person name="Westerberg I."/>
            <person name="Brannstrom I.O."/>
            <person name="Guillou S."/>
            <person name="Cros-Aarteil S."/>
            <person name="Calhoun S."/>
            <person name="Kuo A."/>
            <person name="Mondo S."/>
            <person name="Pangilinan J."/>
            <person name="Riley R."/>
            <person name="LaButti K."/>
            <person name="Andreopoulos B."/>
            <person name="Lipzen A."/>
            <person name="Chen C."/>
            <person name="Yanf M."/>
            <person name="Daum C."/>
            <person name="Ng V."/>
            <person name="Clum A."/>
            <person name="Steindorff A."/>
            <person name="Ohm R."/>
            <person name="Martin F."/>
            <person name="Silar P."/>
            <person name="Natvig D."/>
            <person name="Lalanne C."/>
            <person name="Gautier V."/>
            <person name="Ament-velasquez S.L."/>
            <person name="Kruys A."/>
            <person name="Hutchinson M.I."/>
            <person name="Powell A.J."/>
            <person name="Barry K."/>
            <person name="Miller A.N."/>
            <person name="Grigoriev I.V."/>
            <person name="Debuchy R."/>
            <person name="Gladieux P."/>
            <person name="Thoren M.H."/>
            <person name="Johannesson H."/>
        </authorList>
    </citation>
    <scope>NUCLEOTIDE SEQUENCE</scope>
    <source>
        <strain evidence="3">CBS 232.78</strain>
    </source>
</reference>
<comment type="caution">
    <text evidence="3">The sequence shown here is derived from an EMBL/GenBank/DDBJ whole genome shotgun (WGS) entry which is preliminary data.</text>
</comment>
<keyword evidence="4" id="KW-1185">Reference proteome</keyword>
<protein>
    <recommendedName>
        <fullName evidence="5">Secreted protein</fullName>
    </recommendedName>
</protein>
<organism evidence="3 4">
    <name type="scientific">Podospora didyma</name>
    <dbReference type="NCBI Taxonomy" id="330526"/>
    <lineage>
        <taxon>Eukaryota</taxon>
        <taxon>Fungi</taxon>
        <taxon>Dikarya</taxon>
        <taxon>Ascomycota</taxon>
        <taxon>Pezizomycotina</taxon>
        <taxon>Sordariomycetes</taxon>
        <taxon>Sordariomycetidae</taxon>
        <taxon>Sordariales</taxon>
        <taxon>Podosporaceae</taxon>
        <taxon>Podospora</taxon>
    </lineage>
</organism>
<evidence type="ECO:0000313" key="3">
    <source>
        <dbReference type="EMBL" id="KAK3371929.1"/>
    </source>
</evidence>
<evidence type="ECO:0000313" key="4">
    <source>
        <dbReference type="Proteomes" id="UP001285441"/>
    </source>
</evidence>
<gene>
    <name evidence="3" type="ORF">B0H63DRAFT_283103</name>
</gene>
<dbReference type="EMBL" id="JAULSW010000008">
    <property type="protein sequence ID" value="KAK3371929.1"/>
    <property type="molecule type" value="Genomic_DNA"/>
</dbReference>
<evidence type="ECO:0000256" key="1">
    <source>
        <dbReference type="SAM" id="MobiDB-lite"/>
    </source>
</evidence>
<accession>A0AAE0K8M3</accession>
<name>A0AAE0K8M3_9PEZI</name>
<proteinExistence type="predicted"/>
<dbReference type="AlphaFoldDB" id="A0AAE0K8M3"/>